<comment type="similarity">
    <text evidence="2">Belongs to the MotB family.</text>
</comment>
<evidence type="ECO:0000256" key="1">
    <source>
        <dbReference type="ARBA" id="ARBA00004162"/>
    </source>
</evidence>
<accession>A0A919P3G7</accession>
<dbReference type="Pfam" id="PF00691">
    <property type="entry name" value="OmpA"/>
    <property type="match status" value="1"/>
</dbReference>
<name>A0A919P3G7_9CELL</name>
<dbReference type="Gene3D" id="3.30.1330.60">
    <property type="entry name" value="OmpA-like domain"/>
    <property type="match status" value="1"/>
</dbReference>
<dbReference type="PROSITE" id="PS51123">
    <property type="entry name" value="OMPA_2"/>
    <property type="match status" value="1"/>
</dbReference>
<evidence type="ECO:0000256" key="8">
    <source>
        <dbReference type="SAM" id="Phobius"/>
    </source>
</evidence>
<evidence type="ECO:0000256" key="4">
    <source>
        <dbReference type="ARBA" id="ARBA00022692"/>
    </source>
</evidence>
<dbReference type="InterPro" id="IPR006665">
    <property type="entry name" value="OmpA-like"/>
</dbReference>
<reference evidence="10" key="1">
    <citation type="submission" date="2021-01" db="EMBL/GenBank/DDBJ databases">
        <title>Whole genome shotgun sequence of Cellulomonas chitinilytica NBRC 110799.</title>
        <authorList>
            <person name="Komaki H."/>
            <person name="Tamura T."/>
        </authorList>
    </citation>
    <scope>NUCLEOTIDE SEQUENCE</scope>
    <source>
        <strain evidence="10">NBRC 110799</strain>
    </source>
</reference>
<evidence type="ECO:0000256" key="6">
    <source>
        <dbReference type="ARBA" id="ARBA00023136"/>
    </source>
</evidence>
<evidence type="ECO:0000259" key="9">
    <source>
        <dbReference type="PROSITE" id="PS51123"/>
    </source>
</evidence>
<keyword evidence="6 7" id="KW-0472">Membrane</keyword>
<keyword evidence="4 8" id="KW-0812">Transmembrane</keyword>
<dbReference type="GO" id="GO:0005886">
    <property type="term" value="C:plasma membrane"/>
    <property type="evidence" value="ECO:0007669"/>
    <property type="project" value="UniProtKB-SubCell"/>
</dbReference>
<dbReference type="RefSeq" id="WP_203757576.1">
    <property type="nucleotide sequence ID" value="NZ_BONK01000012.1"/>
</dbReference>
<dbReference type="InterPro" id="IPR036737">
    <property type="entry name" value="OmpA-like_sf"/>
</dbReference>
<dbReference type="InterPro" id="IPR050330">
    <property type="entry name" value="Bact_OuterMem_StrucFunc"/>
</dbReference>
<evidence type="ECO:0000256" key="5">
    <source>
        <dbReference type="ARBA" id="ARBA00022989"/>
    </source>
</evidence>
<keyword evidence="5 8" id="KW-1133">Transmembrane helix</keyword>
<protein>
    <submittedName>
        <fullName evidence="10">OmpA/MotB protein</fullName>
    </submittedName>
</protein>
<dbReference type="EMBL" id="BONK01000012">
    <property type="protein sequence ID" value="GIG22632.1"/>
    <property type="molecule type" value="Genomic_DNA"/>
</dbReference>
<keyword evidence="3" id="KW-1003">Cell membrane</keyword>
<evidence type="ECO:0000256" key="3">
    <source>
        <dbReference type="ARBA" id="ARBA00022475"/>
    </source>
</evidence>
<dbReference type="InterPro" id="IPR025713">
    <property type="entry name" value="MotB-like_N_dom"/>
</dbReference>
<comment type="subcellular location">
    <subcellularLocation>
        <location evidence="1">Cell membrane</location>
        <topology evidence="1">Single-pass membrane protein</topology>
    </subcellularLocation>
</comment>
<comment type="caution">
    <text evidence="10">The sequence shown here is derived from an EMBL/GenBank/DDBJ whole genome shotgun (WGS) entry which is preliminary data.</text>
</comment>
<dbReference type="Proteomes" id="UP000632740">
    <property type="component" value="Unassembled WGS sequence"/>
</dbReference>
<dbReference type="AlphaFoldDB" id="A0A919P3G7"/>
<dbReference type="PANTHER" id="PTHR30329:SF21">
    <property type="entry name" value="LIPOPROTEIN YIAD-RELATED"/>
    <property type="match status" value="1"/>
</dbReference>
<keyword evidence="11" id="KW-1185">Reference proteome</keyword>
<evidence type="ECO:0000256" key="7">
    <source>
        <dbReference type="PROSITE-ProRule" id="PRU00473"/>
    </source>
</evidence>
<organism evidence="10 11">
    <name type="scientific">Cellulomonas chitinilytica</name>
    <dbReference type="NCBI Taxonomy" id="398759"/>
    <lineage>
        <taxon>Bacteria</taxon>
        <taxon>Bacillati</taxon>
        <taxon>Actinomycetota</taxon>
        <taxon>Actinomycetes</taxon>
        <taxon>Micrococcales</taxon>
        <taxon>Cellulomonadaceae</taxon>
        <taxon>Cellulomonas</taxon>
    </lineage>
</organism>
<gene>
    <name evidence="10" type="ORF">Cch01nite_33560</name>
</gene>
<dbReference type="PANTHER" id="PTHR30329">
    <property type="entry name" value="STATOR ELEMENT OF FLAGELLAR MOTOR COMPLEX"/>
    <property type="match status" value="1"/>
</dbReference>
<evidence type="ECO:0000313" key="11">
    <source>
        <dbReference type="Proteomes" id="UP000632740"/>
    </source>
</evidence>
<evidence type="ECO:0000313" key="10">
    <source>
        <dbReference type="EMBL" id="GIG22632.1"/>
    </source>
</evidence>
<dbReference type="SUPFAM" id="SSF103088">
    <property type="entry name" value="OmpA-like"/>
    <property type="match status" value="1"/>
</dbReference>
<sequence>MSTLGGRPRRRGHVEEEHVNHERWLISYSDMITVLMALFIVLFAISQVDQEKYIALRDSLSAGFMDTTTSPSVLDGTAGNLDGHSAQTENTPATGTAGMVNAENGLGLQAADPMVPPAQTPDSTVDPAVLAAAQAEAAHLEQIRDAIAASLAANGLDGVVRFRIDERGLVMGLVADDVFFAPARAELTETAVRVLDIAAPMMVGLGENVSVEGHANNIPVSGRYPTNWELSADRATQVLRHLVEADGMPGGRIMAVGFGDTRPLMADGSPEALAANRRVDLVILSSAPEQVRALIPALTAGA</sequence>
<proteinExistence type="inferred from homology"/>
<dbReference type="Pfam" id="PF13677">
    <property type="entry name" value="MotB_plug"/>
    <property type="match status" value="1"/>
</dbReference>
<feature type="transmembrane region" description="Helical" evidence="8">
    <location>
        <begin position="25"/>
        <end position="45"/>
    </location>
</feature>
<evidence type="ECO:0000256" key="2">
    <source>
        <dbReference type="ARBA" id="ARBA00008914"/>
    </source>
</evidence>
<feature type="domain" description="OmpA-like" evidence="9">
    <location>
        <begin position="167"/>
        <end position="287"/>
    </location>
</feature>
<dbReference type="CDD" id="cd07185">
    <property type="entry name" value="OmpA_C-like"/>
    <property type="match status" value="1"/>
</dbReference>